<dbReference type="PANTHER" id="PTHR44147:SF2">
    <property type="entry name" value="DEHYDROGENASE_REDUCTASE SDR FAMILY MEMBER 1"/>
    <property type="match status" value="1"/>
</dbReference>
<keyword evidence="2" id="KW-1185">Reference proteome</keyword>
<reference evidence="1" key="1">
    <citation type="submission" date="2021-01" db="EMBL/GenBank/DDBJ databases">
        <title>Whole genome shotgun sequence of Actinoplanes nipponensis NBRC 14063.</title>
        <authorList>
            <person name="Komaki H."/>
            <person name="Tamura T."/>
        </authorList>
    </citation>
    <scope>NUCLEOTIDE SEQUENCE</scope>
    <source>
        <strain evidence="1">NBRC 14063</strain>
    </source>
</reference>
<evidence type="ECO:0000313" key="2">
    <source>
        <dbReference type="Proteomes" id="UP000647172"/>
    </source>
</evidence>
<dbReference type="InterPro" id="IPR002347">
    <property type="entry name" value="SDR_fam"/>
</dbReference>
<evidence type="ECO:0000313" key="1">
    <source>
        <dbReference type="EMBL" id="GIE49207.1"/>
    </source>
</evidence>
<dbReference type="Pfam" id="PF13561">
    <property type="entry name" value="adh_short_C2"/>
    <property type="match status" value="1"/>
</dbReference>
<dbReference type="InterPro" id="IPR036291">
    <property type="entry name" value="NAD(P)-bd_dom_sf"/>
</dbReference>
<comment type="caution">
    <text evidence="1">The sequence shown here is derived from an EMBL/GenBank/DDBJ whole genome shotgun (WGS) entry which is preliminary data.</text>
</comment>
<dbReference type="SUPFAM" id="SSF51735">
    <property type="entry name" value="NAD(P)-binding Rossmann-fold domains"/>
    <property type="match status" value="1"/>
</dbReference>
<organism evidence="1 2">
    <name type="scientific">Actinoplanes nipponensis</name>
    <dbReference type="NCBI Taxonomy" id="135950"/>
    <lineage>
        <taxon>Bacteria</taxon>
        <taxon>Bacillati</taxon>
        <taxon>Actinomycetota</taxon>
        <taxon>Actinomycetes</taxon>
        <taxon>Micromonosporales</taxon>
        <taxon>Micromonosporaceae</taxon>
        <taxon>Actinoplanes</taxon>
    </lineage>
</organism>
<sequence>MVTGASRGVGKGVALALGAAGYTVYVTGRSTDAAVTYPRVGGSVEQTAREVTAAGGAGVAMVCDHTWGQPLSVWDDMFAGGVRAHYAATVLAVPLLRPGALVVTVSFFPGSYLSGEDQVAYSVAKAADDRMIAVMAEQLRPRRVTAVGLYPGLVRTEGVLRAAEFLDLSRSESPEFVGRAVVALAGGPGVARHTGRCLVAAELAAEYGFTDVDGARPVSARAHFRDRAGGG</sequence>
<dbReference type="AlphaFoldDB" id="A0A919MLV2"/>
<name>A0A919MLV2_9ACTN</name>
<proteinExistence type="predicted"/>
<dbReference type="Proteomes" id="UP000647172">
    <property type="component" value="Unassembled WGS sequence"/>
</dbReference>
<gene>
    <name evidence="1" type="ORF">Ani05nite_27410</name>
</gene>
<accession>A0A919MLV2</accession>
<dbReference type="PANTHER" id="PTHR44147">
    <property type="entry name" value="DEHYDROGENASE/REDUCTASE SDR FAMILY MEMBER 1"/>
    <property type="match status" value="1"/>
</dbReference>
<dbReference type="Gene3D" id="3.40.50.720">
    <property type="entry name" value="NAD(P)-binding Rossmann-like Domain"/>
    <property type="match status" value="2"/>
</dbReference>
<protein>
    <submittedName>
        <fullName evidence="1">Short-chain dehydrogenase</fullName>
    </submittedName>
</protein>
<dbReference type="RefSeq" id="WP_203768434.1">
    <property type="nucleotide sequence ID" value="NZ_BOMQ01000031.1"/>
</dbReference>
<dbReference type="EMBL" id="BOMQ01000031">
    <property type="protein sequence ID" value="GIE49207.1"/>
    <property type="molecule type" value="Genomic_DNA"/>
</dbReference>